<evidence type="ECO:0000313" key="6">
    <source>
        <dbReference type="Proteomes" id="UP000235598"/>
    </source>
</evidence>
<evidence type="ECO:0000259" key="4">
    <source>
        <dbReference type="PROSITE" id="PS51352"/>
    </source>
</evidence>
<feature type="domain" description="Thioredoxin" evidence="4">
    <location>
        <begin position="1"/>
        <end position="163"/>
    </location>
</feature>
<dbReference type="GO" id="GO:0033554">
    <property type="term" value="P:cellular response to stress"/>
    <property type="evidence" value="ECO:0007669"/>
    <property type="project" value="TreeGrafter"/>
</dbReference>
<dbReference type="GO" id="GO:0045454">
    <property type="term" value="P:cell redox homeostasis"/>
    <property type="evidence" value="ECO:0007669"/>
    <property type="project" value="TreeGrafter"/>
</dbReference>
<gene>
    <name evidence="5" type="ORF">CJ199_02890</name>
</gene>
<proteinExistence type="inferred from homology"/>
<dbReference type="InterPro" id="IPR050217">
    <property type="entry name" value="Peroxiredoxin"/>
</dbReference>
<dbReference type="GO" id="GO:0005829">
    <property type="term" value="C:cytosol"/>
    <property type="evidence" value="ECO:0007669"/>
    <property type="project" value="TreeGrafter"/>
</dbReference>
<evidence type="ECO:0000256" key="1">
    <source>
        <dbReference type="ARBA" id="ARBA00009796"/>
    </source>
</evidence>
<dbReference type="SUPFAM" id="SSF52833">
    <property type="entry name" value="Thioredoxin-like"/>
    <property type="match status" value="1"/>
</dbReference>
<dbReference type="InterPro" id="IPR036249">
    <property type="entry name" value="Thioredoxin-like_sf"/>
</dbReference>
<accession>A0A2N6VQC5</accession>
<dbReference type="PANTHER" id="PTHR10681">
    <property type="entry name" value="THIOREDOXIN PEROXIDASE"/>
    <property type="match status" value="1"/>
</dbReference>
<protein>
    <submittedName>
        <fullName evidence="5">Peroxiredoxin</fullName>
    </submittedName>
</protein>
<dbReference type="InterPro" id="IPR013766">
    <property type="entry name" value="Thioredoxin_domain"/>
</dbReference>
<dbReference type="InterPro" id="IPR000866">
    <property type="entry name" value="AhpC/TSA"/>
</dbReference>
<comment type="function">
    <text evidence="3">Thiol-specific peroxidase that catalyzes the reduction of hydrogen peroxide and organic hydroperoxides to water and alcohols, respectively. Plays a role in cell protection against oxidative stress by detoxifying peroxides.</text>
</comment>
<name>A0A2N6VQC5_9MICO</name>
<dbReference type="PANTHER" id="PTHR10681:SF128">
    <property type="entry name" value="THIOREDOXIN-DEPENDENT PEROXIDE REDUCTASE, MITOCHONDRIAL"/>
    <property type="match status" value="1"/>
</dbReference>
<sequence>MTPTDAHPGWTRECHTHLGPAVSLSTVGDLAVPDVDQHGVLAVFVPFAFTPTCHAEVGELSASRAVLEGAGIACTIISCDSKFTQAAWVETAGSAWPLMSDFWPHGALSRDFGVFDEQSGMAVRGTFALNMNGQVVDSQVLQPGQKRDFTEHGLARWIDALTT</sequence>
<dbReference type="Proteomes" id="UP000235598">
    <property type="component" value="Unassembled WGS sequence"/>
</dbReference>
<dbReference type="Pfam" id="PF00578">
    <property type="entry name" value="AhpC-TSA"/>
    <property type="match status" value="1"/>
</dbReference>
<evidence type="ECO:0000256" key="3">
    <source>
        <dbReference type="ARBA" id="ARBA00037420"/>
    </source>
</evidence>
<dbReference type="RefSeq" id="WP_102237979.1">
    <property type="nucleotide sequence ID" value="NZ_PNHK01000001.1"/>
</dbReference>
<dbReference type="OrthoDB" id="9812811at2"/>
<dbReference type="AlphaFoldDB" id="A0A2N6VQC5"/>
<evidence type="ECO:0000256" key="2">
    <source>
        <dbReference type="ARBA" id="ARBA00023002"/>
    </source>
</evidence>
<evidence type="ECO:0000313" key="5">
    <source>
        <dbReference type="EMBL" id="PMD06330.1"/>
    </source>
</evidence>
<keyword evidence="2" id="KW-0560">Oxidoreductase</keyword>
<organism evidence="5 6">
    <name type="scientific">Brevibacterium paucivorans</name>
    <dbReference type="NCBI Taxonomy" id="170994"/>
    <lineage>
        <taxon>Bacteria</taxon>
        <taxon>Bacillati</taxon>
        <taxon>Actinomycetota</taxon>
        <taxon>Actinomycetes</taxon>
        <taxon>Micrococcales</taxon>
        <taxon>Brevibacteriaceae</taxon>
        <taxon>Brevibacterium</taxon>
    </lineage>
</organism>
<comment type="similarity">
    <text evidence="1">Belongs to the peroxiredoxin family. AhpC/Prx1 subfamily.</text>
</comment>
<dbReference type="PROSITE" id="PS51352">
    <property type="entry name" value="THIOREDOXIN_2"/>
    <property type="match status" value="1"/>
</dbReference>
<dbReference type="GO" id="GO:0042744">
    <property type="term" value="P:hydrogen peroxide catabolic process"/>
    <property type="evidence" value="ECO:0007669"/>
    <property type="project" value="TreeGrafter"/>
</dbReference>
<dbReference type="GO" id="GO:0006979">
    <property type="term" value="P:response to oxidative stress"/>
    <property type="evidence" value="ECO:0007669"/>
    <property type="project" value="TreeGrafter"/>
</dbReference>
<dbReference type="Gene3D" id="3.40.30.10">
    <property type="entry name" value="Glutaredoxin"/>
    <property type="match status" value="1"/>
</dbReference>
<dbReference type="EMBL" id="PNHK01000001">
    <property type="protein sequence ID" value="PMD06330.1"/>
    <property type="molecule type" value="Genomic_DNA"/>
</dbReference>
<reference evidence="5 6" key="1">
    <citation type="submission" date="2017-09" db="EMBL/GenBank/DDBJ databases">
        <title>Bacterial strain isolated from the female urinary microbiota.</title>
        <authorList>
            <person name="Thomas-White K."/>
            <person name="Kumar N."/>
            <person name="Forster S."/>
            <person name="Putonti C."/>
            <person name="Lawley T."/>
            <person name="Wolfe A.J."/>
        </authorList>
    </citation>
    <scope>NUCLEOTIDE SEQUENCE [LARGE SCALE GENOMIC DNA]</scope>
    <source>
        <strain evidence="5 6">UMB1301</strain>
    </source>
</reference>
<dbReference type="GO" id="GO:0008379">
    <property type="term" value="F:thioredoxin peroxidase activity"/>
    <property type="evidence" value="ECO:0007669"/>
    <property type="project" value="TreeGrafter"/>
</dbReference>
<comment type="caution">
    <text evidence="5">The sequence shown here is derived from an EMBL/GenBank/DDBJ whole genome shotgun (WGS) entry which is preliminary data.</text>
</comment>